<evidence type="ECO:0008006" key="4">
    <source>
        <dbReference type="Google" id="ProtNLM"/>
    </source>
</evidence>
<organism evidence="2 3">
    <name type="scientific">Apiospora kogelbergensis</name>
    <dbReference type="NCBI Taxonomy" id="1337665"/>
    <lineage>
        <taxon>Eukaryota</taxon>
        <taxon>Fungi</taxon>
        <taxon>Dikarya</taxon>
        <taxon>Ascomycota</taxon>
        <taxon>Pezizomycotina</taxon>
        <taxon>Sordariomycetes</taxon>
        <taxon>Xylariomycetidae</taxon>
        <taxon>Amphisphaeriales</taxon>
        <taxon>Apiosporaceae</taxon>
        <taxon>Apiospora</taxon>
    </lineage>
</organism>
<dbReference type="AlphaFoldDB" id="A0AAW0QKW4"/>
<proteinExistence type="predicted"/>
<reference evidence="2 3" key="1">
    <citation type="submission" date="2023-01" db="EMBL/GenBank/DDBJ databases">
        <title>Analysis of 21 Apiospora genomes using comparative genomics revels a genus with tremendous synthesis potential of carbohydrate active enzymes and secondary metabolites.</title>
        <authorList>
            <person name="Sorensen T."/>
        </authorList>
    </citation>
    <scope>NUCLEOTIDE SEQUENCE [LARGE SCALE GENOMIC DNA]</scope>
    <source>
        <strain evidence="2 3">CBS 117206</strain>
    </source>
</reference>
<dbReference type="EMBL" id="JAQQWP010000008">
    <property type="protein sequence ID" value="KAK8106129.1"/>
    <property type="molecule type" value="Genomic_DNA"/>
</dbReference>
<feature type="region of interest" description="Disordered" evidence="1">
    <location>
        <begin position="437"/>
        <end position="484"/>
    </location>
</feature>
<evidence type="ECO:0000256" key="1">
    <source>
        <dbReference type="SAM" id="MobiDB-lite"/>
    </source>
</evidence>
<name>A0AAW0QKW4_9PEZI</name>
<sequence>MISRQLMSPPSMEEEVIDAMSVSSVSSTQTYAQIGVEWTTAEFDYFKPYPAWSCEPEAQEVAELLKQVISPLEEYSVRLLHRSSFNRYFAVERGENNEDRTDESESYVVKLTLPVCPARKTTSEVATMHWTKAMTPLPLPDVVQNLYSASANNPTGCEWILMRRVSGRPLFECWREMHISRKRRIVEQLAEYTIRIFDHGLDGIASVYPARREDPDQRPEYGAMATMPFFWNGRYDKAQRKQYGPYETYRDWAFDRLDLAEADAQSVLPRIQSQLVRRIPWRIMGVIAKLKELHDELFPSPRNPSLAGPVIDMIGAKKEELLKGGTADEPINLLSDSEDEENGANSGANEGFINDTSDENDDINNDEAKPFDCEEKTMMWHTNLSLDNIFVDETGVITGILNWECIAAIPRSVACQLPAFLLEGHDRKREPHVKDYWTFSDTIPPPTRTPSLSPESGNEHEYDDADEEEEQRGRSRHRQRPQAGPTPAYWLAYREWELTTLRRHFERTMKDHSLGWHMFYKHNGLKRDFETAVQYCDDPLMLDVVEAWIGAVEKAVKAAPRDDKGWEGGNGEMKKRDLGVWSLERRIARGRKAPAGRNERT</sequence>
<feature type="compositionally biased region" description="Acidic residues" evidence="1">
    <location>
        <begin position="461"/>
        <end position="470"/>
    </location>
</feature>
<dbReference type="PANTHER" id="PTHR21310:SF13">
    <property type="entry name" value="AMINOGLYCOSIDE PHOSPHOTRANSFERASE DOMAIN-CONTAINING PROTEIN"/>
    <property type="match status" value="1"/>
</dbReference>
<evidence type="ECO:0000313" key="2">
    <source>
        <dbReference type="EMBL" id="KAK8106129.1"/>
    </source>
</evidence>
<protein>
    <recommendedName>
        <fullName evidence="4">Aminoglycoside phosphotransferase domain-containing protein</fullName>
    </recommendedName>
</protein>
<dbReference type="SUPFAM" id="SSF56112">
    <property type="entry name" value="Protein kinase-like (PK-like)"/>
    <property type="match status" value="1"/>
</dbReference>
<keyword evidence="3" id="KW-1185">Reference proteome</keyword>
<evidence type="ECO:0000313" key="3">
    <source>
        <dbReference type="Proteomes" id="UP001392437"/>
    </source>
</evidence>
<dbReference type="InterPro" id="IPR051678">
    <property type="entry name" value="AGP_Transferase"/>
</dbReference>
<feature type="compositionally biased region" description="Acidic residues" evidence="1">
    <location>
        <begin position="356"/>
        <end position="365"/>
    </location>
</feature>
<feature type="region of interest" description="Disordered" evidence="1">
    <location>
        <begin position="327"/>
        <end position="369"/>
    </location>
</feature>
<accession>A0AAW0QKW4</accession>
<dbReference type="PANTHER" id="PTHR21310">
    <property type="entry name" value="AMINOGLYCOSIDE PHOSPHOTRANSFERASE-RELATED-RELATED"/>
    <property type="match status" value="1"/>
</dbReference>
<gene>
    <name evidence="2" type="ORF">PG999_009488</name>
</gene>
<dbReference type="InterPro" id="IPR011009">
    <property type="entry name" value="Kinase-like_dom_sf"/>
</dbReference>
<dbReference type="Proteomes" id="UP001392437">
    <property type="component" value="Unassembled WGS sequence"/>
</dbReference>
<comment type="caution">
    <text evidence="2">The sequence shown here is derived from an EMBL/GenBank/DDBJ whole genome shotgun (WGS) entry which is preliminary data.</text>
</comment>